<accession>A0AAX3YQF3</accession>
<dbReference type="EMBL" id="JAPWIS010000023">
    <property type="protein sequence ID" value="MCZ4588520.1"/>
    <property type="molecule type" value="Genomic_DNA"/>
</dbReference>
<organism evidence="2 4">
    <name type="scientific">Rhodococcus opacus</name>
    <name type="common">Nocardia opaca</name>
    <dbReference type="NCBI Taxonomy" id="37919"/>
    <lineage>
        <taxon>Bacteria</taxon>
        <taxon>Bacillati</taxon>
        <taxon>Actinomycetota</taxon>
        <taxon>Actinomycetes</taxon>
        <taxon>Mycobacteriales</taxon>
        <taxon>Nocardiaceae</taxon>
        <taxon>Rhodococcus</taxon>
    </lineage>
</organism>
<proteinExistence type="predicted"/>
<protein>
    <submittedName>
        <fullName evidence="2">Uncharacterized protein</fullName>
    </submittedName>
</protein>
<reference evidence="2" key="2">
    <citation type="submission" date="2023-07" db="EMBL/GenBank/DDBJ databases">
        <title>Genomic analysis of Rhodococcus opacus VOC-14 with glycol ethers degradation activity.</title>
        <authorList>
            <person name="Narkevich D.A."/>
            <person name="Hlushen A.M."/>
            <person name="Akhremchuk A.E."/>
            <person name="Sikolenko M.A."/>
            <person name="Valentovich L.N."/>
        </authorList>
    </citation>
    <scope>NUCLEOTIDE SEQUENCE</scope>
    <source>
        <strain evidence="2">VOC-14</strain>
    </source>
</reference>
<dbReference type="EMBL" id="CP130953">
    <property type="protein sequence ID" value="WLF50551.1"/>
    <property type="molecule type" value="Genomic_DNA"/>
</dbReference>
<dbReference type="AlphaFoldDB" id="A0AAX3YQF3"/>
<dbReference type="Proteomes" id="UP001066327">
    <property type="component" value="Unassembled WGS sequence"/>
</dbReference>
<evidence type="ECO:0000313" key="3">
    <source>
        <dbReference type="Proteomes" id="UP001066327"/>
    </source>
</evidence>
<evidence type="ECO:0000313" key="1">
    <source>
        <dbReference type="EMBL" id="MCZ4588520.1"/>
    </source>
</evidence>
<keyword evidence="3" id="KW-1185">Reference proteome</keyword>
<evidence type="ECO:0000313" key="2">
    <source>
        <dbReference type="EMBL" id="WLF50551.1"/>
    </source>
</evidence>
<sequence>MTQRLLTVPIVFKSDALPYTAPFHLGGQIGVHLSWTPTLGRWWRILAE</sequence>
<dbReference type="Proteomes" id="UP001231166">
    <property type="component" value="Chromosome"/>
</dbReference>
<gene>
    <name evidence="1" type="ORF">O4328_33480</name>
    <name evidence="2" type="ORF">Q5707_16930</name>
</gene>
<evidence type="ECO:0000313" key="4">
    <source>
        <dbReference type="Proteomes" id="UP001231166"/>
    </source>
</evidence>
<dbReference type="RefSeq" id="WP_155756031.1">
    <property type="nucleotide sequence ID" value="NZ_CAJUXZ010000012.1"/>
</dbReference>
<name>A0AAX3YQF3_RHOOP</name>
<reference evidence="1" key="1">
    <citation type="submission" date="2022-12" db="EMBL/GenBank/DDBJ databases">
        <authorList>
            <person name="Krivoruchko A.V."/>
            <person name="Elkin A."/>
        </authorList>
    </citation>
    <scope>NUCLEOTIDE SEQUENCE</scope>
    <source>
        <strain evidence="1">IEGM 249</strain>
    </source>
</reference>